<comment type="caution">
    <text evidence="1">The sequence shown here is derived from an EMBL/GenBank/DDBJ whole genome shotgun (WGS) entry which is preliminary data.</text>
</comment>
<evidence type="ECO:0000313" key="2">
    <source>
        <dbReference type="Proteomes" id="UP001207582"/>
    </source>
</evidence>
<name>A0ABT3J5N1_9RHOB</name>
<protein>
    <submittedName>
        <fullName evidence="1">Uncharacterized protein</fullName>
    </submittedName>
</protein>
<organism evidence="1 2">
    <name type="scientific">Defluviimonas salinarum</name>
    <dbReference type="NCBI Taxonomy" id="2992147"/>
    <lineage>
        <taxon>Bacteria</taxon>
        <taxon>Pseudomonadati</taxon>
        <taxon>Pseudomonadota</taxon>
        <taxon>Alphaproteobacteria</taxon>
        <taxon>Rhodobacterales</taxon>
        <taxon>Paracoccaceae</taxon>
        <taxon>Albidovulum</taxon>
    </lineage>
</organism>
<proteinExistence type="predicted"/>
<dbReference type="Proteomes" id="UP001207582">
    <property type="component" value="Unassembled WGS sequence"/>
</dbReference>
<keyword evidence="2" id="KW-1185">Reference proteome</keyword>
<dbReference type="RefSeq" id="WP_264772636.1">
    <property type="nucleotide sequence ID" value="NZ_JAPDOG010000014.1"/>
</dbReference>
<sequence>MTEETKAEKFVRLRDSRLPKILEAIGILGNLSSKKNYDYTEAEARDVIAALREKVDEVAAAFGVAADAPAAPQAPFAAAEAPAADLPAHLVDLTKLRKSIREVDGRLLRVDPDSWTDLDLIHVGPKLGLALEASMEGDSKVAVAMLLEVLAT</sequence>
<dbReference type="EMBL" id="JAPDOG010000014">
    <property type="protein sequence ID" value="MCW3783002.1"/>
    <property type="molecule type" value="Genomic_DNA"/>
</dbReference>
<evidence type="ECO:0000313" key="1">
    <source>
        <dbReference type="EMBL" id="MCW3783002.1"/>
    </source>
</evidence>
<accession>A0ABT3J5N1</accession>
<gene>
    <name evidence="1" type="ORF">OM960_15745</name>
</gene>
<reference evidence="1 2" key="1">
    <citation type="submission" date="2022-10" db="EMBL/GenBank/DDBJ databases">
        <title>Defluviimonas sp. CAU 1641 isolated from mud.</title>
        <authorList>
            <person name="Kim W."/>
        </authorList>
    </citation>
    <scope>NUCLEOTIDE SEQUENCE [LARGE SCALE GENOMIC DNA]</scope>
    <source>
        <strain evidence="1 2">CAU 1641</strain>
    </source>
</reference>